<gene>
    <name evidence="4" type="ORF">AC529_07360</name>
</gene>
<keyword evidence="2" id="KW-0378">Hydrolase</keyword>
<organism evidence="4 5">
    <name type="scientific">Thermobifida cellulosilytica TB100</name>
    <dbReference type="NCBI Taxonomy" id="665004"/>
    <lineage>
        <taxon>Bacteria</taxon>
        <taxon>Bacillati</taxon>
        <taxon>Actinomycetota</taxon>
        <taxon>Actinomycetes</taxon>
        <taxon>Streptosporangiales</taxon>
        <taxon>Nocardiopsidaceae</taxon>
        <taxon>Thermobifida</taxon>
    </lineage>
</organism>
<dbReference type="InterPro" id="IPR029058">
    <property type="entry name" value="AB_hydrolase_fold"/>
</dbReference>
<evidence type="ECO:0000256" key="2">
    <source>
        <dbReference type="ARBA" id="ARBA00022801"/>
    </source>
</evidence>
<dbReference type="OrthoDB" id="9780848at2"/>
<dbReference type="InterPro" id="IPR050955">
    <property type="entry name" value="Plant_Biomass_Hydrol_Est"/>
</dbReference>
<proteinExistence type="predicted"/>
<keyword evidence="1" id="KW-0732">Signal</keyword>
<evidence type="ECO:0000313" key="4">
    <source>
        <dbReference type="EMBL" id="KUP97385.1"/>
    </source>
</evidence>
<dbReference type="PANTHER" id="PTHR43037:SF5">
    <property type="entry name" value="FERULOYL ESTERASE"/>
    <property type="match status" value="1"/>
</dbReference>
<dbReference type="InterPro" id="IPR003140">
    <property type="entry name" value="PLipase/COase/thioEstase"/>
</dbReference>
<keyword evidence="5" id="KW-1185">Reference proteome</keyword>
<dbReference type="Pfam" id="PF02230">
    <property type="entry name" value="Abhydrolase_2"/>
    <property type="match status" value="1"/>
</dbReference>
<reference evidence="5" key="1">
    <citation type="journal article" date="2017" name="Acta Aliment.">
        <title>Plant polysaccharide degrading enzyme system of Thermpbifida cellulosilytica TB100 revealed by de novo genome project data.</title>
        <authorList>
            <person name="Toth A."/>
            <person name="Baka E."/>
            <person name="Luzics S."/>
            <person name="Bata-Vidacs I."/>
            <person name="Nagy I."/>
            <person name="Balint B."/>
            <person name="Herceg R."/>
            <person name="Olasz F."/>
            <person name="Wilk T."/>
            <person name="Nagy T."/>
            <person name="Kriszt B."/>
            <person name="Nagy I."/>
            <person name="Kukolya J."/>
        </authorList>
    </citation>
    <scope>NUCLEOTIDE SEQUENCE [LARGE SCALE GENOMIC DNA]</scope>
    <source>
        <strain evidence="5">TB100</strain>
    </source>
</reference>
<evidence type="ECO:0000259" key="3">
    <source>
        <dbReference type="Pfam" id="PF02230"/>
    </source>
</evidence>
<comment type="caution">
    <text evidence="4">The sequence shown here is derived from an EMBL/GenBank/DDBJ whole genome shotgun (WGS) entry which is preliminary data.</text>
</comment>
<dbReference type="PANTHER" id="PTHR43037">
    <property type="entry name" value="UNNAMED PRODUCT-RELATED"/>
    <property type="match status" value="1"/>
</dbReference>
<dbReference type="SUPFAM" id="SSF53474">
    <property type="entry name" value="alpha/beta-Hydrolases"/>
    <property type="match status" value="1"/>
</dbReference>
<dbReference type="AlphaFoldDB" id="A0A147KJ99"/>
<dbReference type="RefSeq" id="WP_068754671.1">
    <property type="nucleotide sequence ID" value="NZ_KQ950181.1"/>
</dbReference>
<dbReference type="STRING" id="665004.AC529_07360"/>
<dbReference type="Gene3D" id="3.40.50.1820">
    <property type="entry name" value="alpha/beta hydrolase"/>
    <property type="match status" value="1"/>
</dbReference>
<evidence type="ECO:0000256" key="1">
    <source>
        <dbReference type="ARBA" id="ARBA00022729"/>
    </source>
</evidence>
<feature type="domain" description="Phospholipase/carboxylesterase/thioesterase" evidence="3">
    <location>
        <begin position="14"/>
        <end position="203"/>
    </location>
</feature>
<dbReference type="EMBL" id="LGEM01000030">
    <property type="protein sequence ID" value="KUP97385.1"/>
    <property type="molecule type" value="Genomic_DNA"/>
</dbReference>
<name>A0A147KJ99_THECS</name>
<evidence type="ECO:0000313" key="5">
    <source>
        <dbReference type="Proteomes" id="UP000074382"/>
    </source>
</evidence>
<accession>A0A147KJ99</accession>
<protein>
    <submittedName>
        <fullName evidence="4">Phospholipase</fullName>
    </submittedName>
</protein>
<dbReference type="Proteomes" id="UP000074382">
    <property type="component" value="Unassembled WGS sequence"/>
</dbReference>
<sequence length="209" mass="21948">MTDLGFTHVFRPATRPGAPTLLLLHGTGADEYDLLGLGHSLAPGAALLSPRGRVDENGAARWFRRLREGVFDVDDVVARAAELAGFVRAATAAYDLDPASVTAVGFSNGANMAAATLLLHPGLLRRAALFAAAAPLQGRPLPAADLTGVQVFLSAGAADSLTPLEQARLLAEQLRQCSAVVQMHEHPGGHGLPPEALHRARQWFAATTR</sequence>
<dbReference type="GO" id="GO:0016787">
    <property type="term" value="F:hydrolase activity"/>
    <property type="evidence" value="ECO:0007669"/>
    <property type="project" value="UniProtKB-KW"/>
</dbReference>
<dbReference type="PATRIC" id="fig|665004.4.peg.1406"/>